<evidence type="ECO:0000259" key="2">
    <source>
        <dbReference type="Pfam" id="PF00144"/>
    </source>
</evidence>
<dbReference type="InterPro" id="IPR001466">
    <property type="entry name" value="Beta-lactam-related"/>
</dbReference>
<keyword evidence="4" id="KW-1185">Reference proteome</keyword>
<organism evidence="3 4">
    <name type="scientific">Zobellia uliginosa</name>
    <dbReference type="NCBI Taxonomy" id="143224"/>
    <lineage>
        <taxon>Bacteria</taxon>
        <taxon>Pseudomonadati</taxon>
        <taxon>Bacteroidota</taxon>
        <taxon>Flavobacteriia</taxon>
        <taxon>Flavobacteriales</taxon>
        <taxon>Flavobacteriaceae</taxon>
        <taxon>Zobellia</taxon>
    </lineage>
</organism>
<feature type="domain" description="Beta-lactamase-related" evidence="2">
    <location>
        <begin position="45"/>
        <end position="281"/>
    </location>
</feature>
<gene>
    <name evidence="3" type="ORF">SAMN05421766_101933</name>
</gene>
<dbReference type="InterPro" id="IPR050491">
    <property type="entry name" value="AmpC-like"/>
</dbReference>
<sequence length="346" mass="39394">MTKRQIKRILRIGFIMVSIGSLYFVPWILVKAWILPLPGTVQEQLEEALGHGFDGMVVYVDQGGRPSEFYAAGYKNRAEKIPADPKSLFKIGSVNKLYIAVSIAKLANDQRLSLDNTLADYFPELEDRIVYADKITLRLMVQHRSGIPNFTDHPGFWNEPQARGNDVLEYALDLPASFKPDEGYEYSNTNYLLLSRLIDKVVGYSHHQYIKEKILIPLGLKNTFSSLSEINIDKLMSGYYVGYDEDLKTNDYGSMIATAEDVGIFLRALNDGTLLNENEQKIYSSIYVYEHGGLIPGYQCLAEYHKDIDTVVVQFINTTNFDGYEWNLSEIVINRIVKILRSRESS</sequence>
<keyword evidence="1" id="KW-1133">Transmembrane helix</keyword>
<evidence type="ECO:0000313" key="4">
    <source>
        <dbReference type="Proteomes" id="UP000185728"/>
    </source>
</evidence>
<dbReference type="EMBL" id="FTOB01000001">
    <property type="protein sequence ID" value="SIS43113.1"/>
    <property type="molecule type" value="Genomic_DNA"/>
</dbReference>
<dbReference type="Gene3D" id="3.40.710.10">
    <property type="entry name" value="DD-peptidase/beta-lactamase superfamily"/>
    <property type="match status" value="1"/>
</dbReference>
<dbReference type="RefSeq" id="WP_076453810.1">
    <property type="nucleotide sequence ID" value="NZ_FTOB01000001.1"/>
</dbReference>
<name>A0ABY1KMI9_9FLAO</name>
<evidence type="ECO:0000256" key="1">
    <source>
        <dbReference type="SAM" id="Phobius"/>
    </source>
</evidence>
<dbReference type="Proteomes" id="UP000185728">
    <property type="component" value="Unassembled WGS sequence"/>
</dbReference>
<reference evidence="3 4" key="1">
    <citation type="submission" date="2017-01" db="EMBL/GenBank/DDBJ databases">
        <authorList>
            <person name="Varghese N."/>
            <person name="Submissions S."/>
        </authorList>
    </citation>
    <scope>NUCLEOTIDE SEQUENCE [LARGE SCALE GENOMIC DNA]</scope>
    <source>
        <strain evidence="3 4">DSM 2061</strain>
    </source>
</reference>
<dbReference type="PANTHER" id="PTHR46825">
    <property type="entry name" value="D-ALANYL-D-ALANINE-CARBOXYPEPTIDASE/ENDOPEPTIDASE AMPH"/>
    <property type="match status" value="1"/>
</dbReference>
<dbReference type="PANTHER" id="PTHR46825:SF9">
    <property type="entry name" value="BETA-LACTAMASE-RELATED DOMAIN-CONTAINING PROTEIN"/>
    <property type="match status" value="1"/>
</dbReference>
<evidence type="ECO:0000313" key="3">
    <source>
        <dbReference type="EMBL" id="SIS43113.1"/>
    </source>
</evidence>
<proteinExistence type="predicted"/>
<dbReference type="SUPFAM" id="SSF56601">
    <property type="entry name" value="beta-lactamase/transpeptidase-like"/>
    <property type="match status" value="1"/>
</dbReference>
<comment type="caution">
    <text evidence="3">The sequence shown here is derived from an EMBL/GenBank/DDBJ whole genome shotgun (WGS) entry which is preliminary data.</text>
</comment>
<dbReference type="InterPro" id="IPR012338">
    <property type="entry name" value="Beta-lactam/transpept-like"/>
</dbReference>
<dbReference type="Pfam" id="PF00144">
    <property type="entry name" value="Beta-lactamase"/>
    <property type="match status" value="1"/>
</dbReference>
<keyword evidence="1" id="KW-0812">Transmembrane</keyword>
<accession>A0ABY1KMI9</accession>
<keyword evidence="1" id="KW-0472">Membrane</keyword>
<protein>
    <submittedName>
        <fullName evidence="3">CubicO group peptidase, beta-lactamase class C family</fullName>
    </submittedName>
</protein>
<feature type="transmembrane region" description="Helical" evidence="1">
    <location>
        <begin position="12"/>
        <end position="34"/>
    </location>
</feature>